<evidence type="ECO:0000313" key="3">
    <source>
        <dbReference type="Proteomes" id="UP001152523"/>
    </source>
</evidence>
<accession>A0AAV0EYY2</accession>
<evidence type="ECO:0000313" key="2">
    <source>
        <dbReference type="EMBL" id="CAH9128419.1"/>
    </source>
</evidence>
<keyword evidence="1" id="KW-1133">Transmembrane helix</keyword>
<dbReference type="EMBL" id="CAMAPF010000949">
    <property type="protein sequence ID" value="CAH9128419.1"/>
    <property type="molecule type" value="Genomic_DNA"/>
</dbReference>
<name>A0AAV0EYY2_9ASTE</name>
<comment type="caution">
    <text evidence="2">The sequence shown here is derived from an EMBL/GenBank/DDBJ whole genome shotgun (WGS) entry which is preliminary data.</text>
</comment>
<dbReference type="AlphaFoldDB" id="A0AAV0EYY2"/>
<sequence>MQQEVTPQQVTKQVTSASSFFFEGIKLMLLCLVQKKYISASNFYFPRQRCSTKFSLKIQNSYIMSTEVGGKKRNSVETHNLQGKVFHIFYESNFYFVLLLLWLFHPGLCFLNRLISYKLRLFTSEYRIVNCVLYTHTHTHTHTHISVCVYLVPYLFAVSNAKGKFWMWTLYYETHDYYYVCQCCGFVDADIQRSRSI</sequence>
<protein>
    <submittedName>
        <fullName evidence="2">Uncharacterized protein</fullName>
    </submittedName>
</protein>
<keyword evidence="1" id="KW-0472">Membrane</keyword>
<keyword evidence="3" id="KW-1185">Reference proteome</keyword>
<reference evidence="2" key="1">
    <citation type="submission" date="2022-07" db="EMBL/GenBank/DDBJ databases">
        <authorList>
            <person name="Macas J."/>
            <person name="Novak P."/>
            <person name="Neumann P."/>
        </authorList>
    </citation>
    <scope>NUCLEOTIDE SEQUENCE</scope>
</reference>
<proteinExistence type="predicted"/>
<keyword evidence="1" id="KW-0812">Transmembrane</keyword>
<feature type="transmembrane region" description="Helical" evidence="1">
    <location>
        <begin position="94"/>
        <end position="115"/>
    </location>
</feature>
<dbReference type="Proteomes" id="UP001152523">
    <property type="component" value="Unassembled WGS sequence"/>
</dbReference>
<gene>
    <name evidence="2" type="ORF">CEPIT_LOCUS29072</name>
</gene>
<evidence type="ECO:0000256" key="1">
    <source>
        <dbReference type="SAM" id="Phobius"/>
    </source>
</evidence>
<organism evidence="2 3">
    <name type="scientific">Cuscuta epithymum</name>
    <dbReference type="NCBI Taxonomy" id="186058"/>
    <lineage>
        <taxon>Eukaryota</taxon>
        <taxon>Viridiplantae</taxon>
        <taxon>Streptophyta</taxon>
        <taxon>Embryophyta</taxon>
        <taxon>Tracheophyta</taxon>
        <taxon>Spermatophyta</taxon>
        <taxon>Magnoliopsida</taxon>
        <taxon>eudicotyledons</taxon>
        <taxon>Gunneridae</taxon>
        <taxon>Pentapetalae</taxon>
        <taxon>asterids</taxon>
        <taxon>lamiids</taxon>
        <taxon>Solanales</taxon>
        <taxon>Convolvulaceae</taxon>
        <taxon>Cuscuteae</taxon>
        <taxon>Cuscuta</taxon>
        <taxon>Cuscuta subgen. Cuscuta</taxon>
    </lineage>
</organism>